<evidence type="ECO:0000256" key="4">
    <source>
        <dbReference type="ARBA" id="ARBA00022679"/>
    </source>
</evidence>
<dbReference type="PROSITE" id="PS50109">
    <property type="entry name" value="HIS_KIN"/>
    <property type="match status" value="1"/>
</dbReference>
<dbReference type="InterPro" id="IPR036890">
    <property type="entry name" value="HATPase_C_sf"/>
</dbReference>
<keyword evidence="5 9" id="KW-0418">Kinase</keyword>
<dbReference type="SUPFAM" id="SSF55874">
    <property type="entry name" value="ATPase domain of HSP90 chaperone/DNA topoisomerase II/histidine kinase"/>
    <property type="match status" value="1"/>
</dbReference>
<keyword evidence="7" id="KW-0472">Membrane</keyword>
<evidence type="ECO:0000256" key="3">
    <source>
        <dbReference type="ARBA" id="ARBA00022553"/>
    </source>
</evidence>
<evidence type="ECO:0000256" key="5">
    <source>
        <dbReference type="ARBA" id="ARBA00022777"/>
    </source>
</evidence>
<dbReference type="Proteomes" id="UP001204015">
    <property type="component" value="Unassembled WGS sequence"/>
</dbReference>
<dbReference type="InterPro" id="IPR050351">
    <property type="entry name" value="BphY/WalK/GraS-like"/>
</dbReference>
<organism evidence="9 10">
    <name type="scientific">Segatella cerevisiae</name>
    <dbReference type="NCBI Taxonomy" id="2053716"/>
    <lineage>
        <taxon>Bacteria</taxon>
        <taxon>Pseudomonadati</taxon>
        <taxon>Bacteroidota</taxon>
        <taxon>Bacteroidia</taxon>
        <taxon>Bacteroidales</taxon>
        <taxon>Prevotellaceae</taxon>
        <taxon>Segatella</taxon>
    </lineage>
</organism>
<keyword evidence="7" id="KW-0812">Transmembrane</keyword>
<dbReference type="InterPro" id="IPR036097">
    <property type="entry name" value="HisK_dim/P_sf"/>
</dbReference>
<gene>
    <name evidence="9" type="ORF">NG821_03420</name>
</gene>
<evidence type="ECO:0000256" key="1">
    <source>
        <dbReference type="ARBA" id="ARBA00000085"/>
    </source>
</evidence>
<dbReference type="Gene3D" id="3.30.565.10">
    <property type="entry name" value="Histidine kinase-like ATPase, C-terminal domain"/>
    <property type="match status" value="1"/>
</dbReference>
<dbReference type="GO" id="GO:0016301">
    <property type="term" value="F:kinase activity"/>
    <property type="evidence" value="ECO:0007669"/>
    <property type="project" value="UniProtKB-KW"/>
</dbReference>
<evidence type="ECO:0000313" key="10">
    <source>
        <dbReference type="Proteomes" id="UP001204015"/>
    </source>
</evidence>
<feature type="domain" description="Histidine kinase" evidence="8">
    <location>
        <begin position="148"/>
        <end position="348"/>
    </location>
</feature>
<feature type="transmembrane region" description="Helical" evidence="7">
    <location>
        <begin position="61"/>
        <end position="85"/>
    </location>
</feature>
<keyword evidence="6" id="KW-0902">Two-component regulatory system</keyword>
<proteinExistence type="predicted"/>
<protein>
    <recommendedName>
        <fullName evidence="2">histidine kinase</fullName>
        <ecNumber evidence="2">2.7.13.3</ecNumber>
    </recommendedName>
</protein>
<dbReference type="SUPFAM" id="SSF47384">
    <property type="entry name" value="Homodimeric domain of signal transducing histidine kinase"/>
    <property type="match status" value="1"/>
</dbReference>
<dbReference type="EMBL" id="JAMXLY010000008">
    <property type="protein sequence ID" value="MCO6024903.1"/>
    <property type="molecule type" value="Genomic_DNA"/>
</dbReference>
<evidence type="ECO:0000256" key="7">
    <source>
        <dbReference type="SAM" id="Phobius"/>
    </source>
</evidence>
<dbReference type="PANTHER" id="PTHR45453">
    <property type="entry name" value="PHOSPHATE REGULON SENSOR PROTEIN PHOR"/>
    <property type="match status" value="1"/>
</dbReference>
<evidence type="ECO:0000256" key="6">
    <source>
        <dbReference type="ARBA" id="ARBA00023012"/>
    </source>
</evidence>
<evidence type="ECO:0000259" key="8">
    <source>
        <dbReference type="PROSITE" id="PS50109"/>
    </source>
</evidence>
<dbReference type="Pfam" id="PF00512">
    <property type="entry name" value="HisKA"/>
    <property type="match status" value="1"/>
</dbReference>
<comment type="caution">
    <text evidence="9">The sequence shown here is derived from an EMBL/GenBank/DDBJ whole genome shotgun (WGS) entry which is preliminary data.</text>
</comment>
<keyword evidence="3" id="KW-0597">Phosphoprotein</keyword>
<dbReference type="RefSeq" id="WP_252760266.1">
    <property type="nucleotide sequence ID" value="NZ_JAMXLY010000008.1"/>
</dbReference>
<keyword evidence="7" id="KW-1133">Transmembrane helix</keyword>
<dbReference type="InterPro" id="IPR003661">
    <property type="entry name" value="HisK_dim/P_dom"/>
</dbReference>
<keyword evidence="4" id="KW-0808">Transferase</keyword>
<sequence>MERSLMNKMMTRFAISMVIILILTTPFLYELTTHFYAEDLVRIAKDYGIRPRTDLNKDVLVGLFIQFFGIMAAFAVTILLVLQFVPRRLWQPFRKTLSTISKFKVEEGPVTLPANTGVKEFDQLNATLNQILLTSAKSYRVQKEFTENASHELQTPLSIVLNKIDNLLQDEHLTAYQASEIQEMQQELLHMSRLSKNLLLLSKIENNQYKTLNHVNLTDKIESILPQLESLSGDIVIKKNFIQNDLDLQCNETLLVSMINNLVVNAVRHNCPEGSITITVADRQLSVSNTSAEAPLDGSRIFSRFYRTQKNQKGNGLGLAIVKSICDYHGWKVGYHYQDGQHVFTVVF</sequence>
<dbReference type="Pfam" id="PF02518">
    <property type="entry name" value="HATPase_c"/>
    <property type="match status" value="1"/>
</dbReference>
<reference evidence="9 10" key="1">
    <citation type="submission" date="2022-06" db="EMBL/GenBank/DDBJ databases">
        <title>A taxonomic note on the genus Prevotella: Description of four novel genera and emended description of the genera Hallella and Xylanibacter.</title>
        <authorList>
            <person name="Hitch T.C.A."/>
        </authorList>
    </citation>
    <scope>NUCLEOTIDE SEQUENCE [LARGE SCALE GENOMIC DNA]</scope>
    <source>
        <strain evidence="9 10">DSM 100619</strain>
    </source>
</reference>
<dbReference type="Gene3D" id="1.10.287.130">
    <property type="match status" value="1"/>
</dbReference>
<keyword evidence="10" id="KW-1185">Reference proteome</keyword>
<dbReference type="InterPro" id="IPR005467">
    <property type="entry name" value="His_kinase_dom"/>
</dbReference>
<dbReference type="CDD" id="cd00082">
    <property type="entry name" value="HisKA"/>
    <property type="match status" value="1"/>
</dbReference>
<dbReference type="SMART" id="SM00388">
    <property type="entry name" value="HisKA"/>
    <property type="match status" value="1"/>
</dbReference>
<dbReference type="SMART" id="SM00387">
    <property type="entry name" value="HATPase_c"/>
    <property type="match status" value="1"/>
</dbReference>
<dbReference type="InterPro" id="IPR003594">
    <property type="entry name" value="HATPase_dom"/>
</dbReference>
<comment type="catalytic activity">
    <reaction evidence="1">
        <text>ATP + protein L-histidine = ADP + protein N-phospho-L-histidine.</text>
        <dbReference type="EC" id="2.7.13.3"/>
    </reaction>
</comment>
<name>A0ABT1BXA8_9BACT</name>
<dbReference type="EC" id="2.7.13.3" evidence="2"/>
<accession>A0ABT1BXA8</accession>
<evidence type="ECO:0000256" key="2">
    <source>
        <dbReference type="ARBA" id="ARBA00012438"/>
    </source>
</evidence>
<dbReference type="PANTHER" id="PTHR45453:SF1">
    <property type="entry name" value="PHOSPHATE REGULON SENSOR PROTEIN PHOR"/>
    <property type="match status" value="1"/>
</dbReference>
<dbReference type="InterPro" id="IPR004358">
    <property type="entry name" value="Sig_transdc_His_kin-like_C"/>
</dbReference>
<dbReference type="PRINTS" id="PR00344">
    <property type="entry name" value="BCTRLSENSOR"/>
</dbReference>
<evidence type="ECO:0000313" key="9">
    <source>
        <dbReference type="EMBL" id="MCO6024903.1"/>
    </source>
</evidence>